<dbReference type="KEGG" id="spap:H3Z74_16675"/>
<dbReference type="PANTHER" id="PTHR43037">
    <property type="entry name" value="UNNAMED PRODUCT-RELATED"/>
    <property type="match status" value="1"/>
</dbReference>
<dbReference type="Proteomes" id="UP000516148">
    <property type="component" value="Chromosome"/>
</dbReference>
<gene>
    <name evidence="5" type="ORF">H3Z74_16675</name>
</gene>
<evidence type="ECO:0000256" key="1">
    <source>
        <dbReference type="ARBA" id="ARBA00022729"/>
    </source>
</evidence>
<name>A0A7H0LFB9_9SPHN</name>
<evidence type="ECO:0000256" key="2">
    <source>
        <dbReference type="ARBA" id="ARBA00022801"/>
    </source>
</evidence>
<protein>
    <submittedName>
        <fullName evidence="5">Dienelactone hydrolase</fullName>
    </submittedName>
</protein>
<evidence type="ECO:0000313" key="5">
    <source>
        <dbReference type="EMBL" id="QNQ08372.1"/>
    </source>
</evidence>
<keyword evidence="1 3" id="KW-0732">Signal</keyword>
<accession>A0A7H0LFB9</accession>
<reference evidence="5 6" key="1">
    <citation type="submission" date="2020-09" db="EMBL/GenBank/DDBJ databases">
        <title>Sphingomonas sp., a new species isolated from pork steak.</title>
        <authorList>
            <person name="Heidler von Heilborn D."/>
        </authorList>
    </citation>
    <scope>NUCLEOTIDE SEQUENCE [LARGE SCALE GENOMIC DNA]</scope>
    <source>
        <strain evidence="6">S8-3T</strain>
    </source>
</reference>
<dbReference type="EMBL" id="CP061038">
    <property type="protein sequence ID" value="QNQ08372.1"/>
    <property type="molecule type" value="Genomic_DNA"/>
</dbReference>
<dbReference type="GO" id="GO:0016787">
    <property type="term" value="F:hydrolase activity"/>
    <property type="evidence" value="ECO:0007669"/>
    <property type="project" value="UniProtKB-KW"/>
</dbReference>
<sequence>MPIPPLIVALAMLSASPTPDAVSARTPQAPPPVAAASDTISFARYVLPDGTAPAIEAGIWAPRDLSARLRPLVVISHGTGGDFRSHHDMAEALARAGFIVAALTHGGDNWRDRSRTTDMAGRSRQLSVLIDYMLDTWEGRAAIDPKRIGAFGFSAGAFTVLIAAGGTPDLTRVAEHCRLHPAFYDCKLMAAHPARAESARWIHDTRIKAIVAAAPALGFTFTRRGLVGVTRPVQLWQAGADRVLPAPWYAEPVRDALPGAPEFHDVAGADHFDFLPPCAAPLAAAAPVICAATPGFDRAAFHERFNREVTRFLLATL</sequence>
<feature type="signal peptide" evidence="3">
    <location>
        <begin position="1"/>
        <end position="20"/>
    </location>
</feature>
<dbReference type="Gene3D" id="3.40.50.1820">
    <property type="entry name" value="alpha/beta hydrolase"/>
    <property type="match status" value="1"/>
</dbReference>
<proteinExistence type="predicted"/>
<evidence type="ECO:0000259" key="4">
    <source>
        <dbReference type="Pfam" id="PF01738"/>
    </source>
</evidence>
<dbReference type="RefSeq" id="WP_187760700.1">
    <property type="nucleotide sequence ID" value="NZ_CP061038.1"/>
</dbReference>
<dbReference type="SUPFAM" id="SSF53474">
    <property type="entry name" value="alpha/beta-Hydrolases"/>
    <property type="match status" value="1"/>
</dbReference>
<dbReference type="AlphaFoldDB" id="A0A7H0LFB9"/>
<dbReference type="PANTHER" id="PTHR43037:SF5">
    <property type="entry name" value="FERULOYL ESTERASE"/>
    <property type="match status" value="1"/>
</dbReference>
<feature type="domain" description="Dienelactone hydrolase" evidence="4">
    <location>
        <begin position="71"/>
        <end position="174"/>
    </location>
</feature>
<feature type="chain" id="PRO_5028956433" evidence="3">
    <location>
        <begin position="21"/>
        <end position="317"/>
    </location>
</feature>
<keyword evidence="2 5" id="KW-0378">Hydrolase</keyword>
<organism evidence="5 6">
    <name type="scientific">Sphingomonas alpina</name>
    <dbReference type="NCBI Taxonomy" id="653931"/>
    <lineage>
        <taxon>Bacteria</taxon>
        <taxon>Pseudomonadati</taxon>
        <taxon>Pseudomonadota</taxon>
        <taxon>Alphaproteobacteria</taxon>
        <taxon>Sphingomonadales</taxon>
        <taxon>Sphingomonadaceae</taxon>
        <taxon>Sphingomonas</taxon>
    </lineage>
</organism>
<evidence type="ECO:0000313" key="6">
    <source>
        <dbReference type="Proteomes" id="UP000516148"/>
    </source>
</evidence>
<evidence type="ECO:0000256" key="3">
    <source>
        <dbReference type="SAM" id="SignalP"/>
    </source>
</evidence>
<dbReference type="InterPro" id="IPR002925">
    <property type="entry name" value="Dienelactn_hydro"/>
</dbReference>
<keyword evidence="6" id="KW-1185">Reference proteome</keyword>
<dbReference type="InterPro" id="IPR029058">
    <property type="entry name" value="AB_hydrolase_fold"/>
</dbReference>
<dbReference type="InterPro" id="IPR050955">
    <property type="entry name" value="Plant_Biomass_Hydrol_Est"/>
</dbReference>
<dbReference type="Pfam" id="PF01738">
    <property type="entry name" value="DLH"/>
    <property type="match status" value="1"/>
</dbReference>